<evidence type="ECO:0000313" key="2">
    <source>
        <dbReference type="EMBL" id="MBB5776604.1"/>
    </source>
</evidence>
<accession>A0A7W9G3R9</accession>
<dbReference type="EMBL" id="JACHMB010000001">
    <property type="protein sequence ID" value="MBB5776604.1"/>
    <property type="molecule type" value="Genomic_DNA"/>
</dbReference>
<dbReference type="Proteomes" id="UP000579153">
    <property type="component" value="Unassembled WGS sequence"/>
</dbReference>
<protein>
    <recommendedName>
        <fullName evidence="4">Lipoprotein</fullName>
    </recommendedName>
</protein>
<feature type="signal peptide" evidence="1">
    <location>
        <begin position="1"/>
        <end position="23"/>
    </location>
</feature>
<dbReference type="RefSeq" id="WP_185070097.1">
    <property type="nucleotide sequence ID" value="NZ_JACHMB010000001.1"/>
</dbReference>
<reference evidence="2 3" key="1">
    <citation type="submission" date="2020-08" db="EMBL/GenBank/DDBJ databases">
        <title>Sequencing the genomes of 1000 actinobacteria strains.</title>
        <authorList>
            <person name="Klenk H.-P."/>
        </authorList>
    </citation>
    <scope>NUCLEOTIDE SEQUENCE [LARGE SCALE GENOMIC DNA]</scope>
    <source>
        <strain evidence="2 3">DSM 45507</strain>
    </source>
</reference>
<evidence type="ECO:0000313" key="3">
    <source>
        <dbReference type="Proteomes" id="UP000579153"/>
    </source>
</evidence>
<keyword evidence="1" id="KW-0732">Signal</keyword>
<proteinExistence type="predicted"/>
<feature type="chain" id="PRO_5038679068" description="Lipoprotein" evidence="1">
    <location>
        <begin position="24"/>
        <end position="285"/>
    </location>
</feature>
<sequence>MSVRLRGAVGVLLTVATAACSTAAATEPRVAVPTPGVEARELSIPFDRYNLSPSDIGILEGAEELLIRDCMRRRDMGWEVLPQSAAEDVEPANRRRYGVVEPEIARLFGYHNPPDRPTVARRAAARAGRMRSLSAKERQFAYGEKDGCLQQARNHLEQGTPQVDEALFNRLISETFERSQADPEVVQVFRAWSTCMREQGLQYADPLAAITDRRWMKGGPASQEEIRAAQADVGCKAQTDLVSIWSAVEKRIQDDAVAAHPAEFHALREAKDRQLAAARAVLARG</sequence>
<dbReference type="PROSITE" id="PS51257">
    <property type="entry name" value="PROKAR_LIPOPROTEIN"/>
    <property type="match status" value="1"/>
</dbReference>
<name>A0A7W9G3R9_9ACTN</name>
<evidence type="ECO:0008006" key="4">
    <source>
        <dbReference type="Google" id="ProtNLM"/>
    </source>
</evidence>
<comment type="caution">
    <text evidence="2">The sequence shown here is derived from an EMBL/GenBank/DDBJ whole genome shotgun (WGS) entry which is preliminary data.</text>
</comment>
<organism evidence="2 3">
    <name type="scientific">Nonomuraea jabiensis</name>
    <dbReference type="NCBI Taxonomy" id="882448"/>
    <lineage>
        <taxon>Bacteria</taxon>
        <taxon>Bacillati</taxon>
        <taxon>Actinomycetota</taxon>
        <taxon>Actinomycetes</taxon>
        <taxon>Streptosporangiales</taxon>
        <taxon>Streptosporangiaceae</taxon>
        <taxon>Nonomuraea</taxon>
    </lineage>
</organism>
<gene>
    <name evidence="2" type="ORF">HD596_003360</name>
</gene>
<dbReference type="AlphaFoldDB" id="A0A7W9G3R9"/>
<evidence type="ECO:0000256" key="1">
    <source>
        <dbReference type="SAM" id="SignalP"/>
    </source>
</evidence>
<keyword evidence="3" id="KW-1185">Reference proteome</keyword>